<reference evidence="2" key="1">
    <citation type="journal article" date="2022" name="Mol. Ecol. Resour.">
        <title>The genomes of chicory, endive, great burdock and yacon provide insights into Asteraceae palaeo-polyploidization history and plant inulin production.</title>
        <authorList>
            <person name="Fan W."/>
            <person name="Wang S."/>
            <person name="Wang H."/>
            <person name="Wang A."/>
            <person name="Jiang F."/>
            <person name="Liu H."/>
            <person name="Zhao H."/>
            <person name="Xu D."/>
            <person name="Zhang Y."/>
        </authorList>
    </citation>
    <scope>NUCLEOTIDE SEQUENCE [LARGE SCALE GENOMIC DNA]</scope>
    <source>
        <strain evidence="2">cv. Niubang</strain>
    </source>
</reference>
<accession>A0ACB9BCT7</accession>
<evidence type="ECO:0000313" key="1">
    <source>
        <dbReference type="EMBL" id="KAI3719576.1"/>
    </source>
</evidence>
<organism evidence="1 2">
    <name type="scientific">Arctium lappa</name>
    <name type="common">Greater burdock</name>
    <name type="synonym">Lappa major</name>
    <dbReference type="NCBI Taxonomy" id="4217"/>
    <lineage>
        <taxon>Eukaryota</taxon>
        <taxon>Viridiplantae</taxon>
        <taxon>Streptophyta</taxon>
        <taxon>Embryophyta</taxon>
        <taxon>Tracheophyta</taxon>
        <taxon>Spermatophyta</taxon>
        <taxon>Magnoliopsida</taxon>
        <taxon>eudicotyledons</taxon>
        <taxon>Gunneridae</taxon>
        <taxon>Pentapetalae</taxon>
        <taxon>asterids</taxon>
        <taxon>campanulids</taxon>
        <taxon>Asterales</taxon>
        <taxon>Asteraceae</taxon>
        <taxon>Carduoideae</taxon>
        <taxon>Cardueae</taxon>
        <taxon>Arctiinae</taxon>
        <taxon>Arctium</taxon>
    </lineage>
</organism>
<evidence type="ECO:0000313" key="2">
    <source>
        <dbReference type="Proteomes" id="UP001055879"/>
    </source>
</evidence>
<keyword evidence="2" id="KW-1185">Reference proteome</keyword>
<name>A0ACB9BCT7_ARCLA</name>
<dbReference type="EMBL" id="CM042052">
    <property type="protein sequence ID" value="KAI3719576.1"/>
    <property type="molecule type" value="Genomic_DNA"/>
</dbReference>
<proteinExistence type="predicted"/>
<reference evidence="1 2" key="2">
    <citation type="journal article" date="2022" name="Mol. Ecol. Resour.">
        <title>The genomes of chicory, endive, great burdock and yacon provide insights into Asteraceae paleo-polyploidization history and plant inulin production.</title>
        <authorList>
            <person name="Fan W."/>
            <person name="Wang S."/>
            <person name="Wang H."/>
            <person name="Wang A."/>
            <person name="Jiang F."/>
            <person name="Liu H."/>
            <person name="Zhao H."/>
            <person name="Xu D."/>
            <person name="Zhang Y."/>
        </authorList>
    </citation>
    <scope>NUCLEOTIDE SEQUENCE [LARGE SCALE GENOMIC DNA]</scope>
    <source>
        <strain evidence="2">cv. Niubang</strain>
    </source>
</reference>
<protein>
    <submittedName>
        <fullName evidence="1">Uncharacterized protein</fullName>
    </submittedName>
</protein>
<sequence length="154" mass="18329">MSTASDIKGYLSQYLTHKECFDLAKICFKFWKVRYHNMDCLIRLIRSIGWLASTSGRSVQYNVDYFTTIQDYMKMDSINIWVYDKLHKKRRKVTLRVSSDNRDNKKTEVSTFVNFIHQKVAYIAMKVLKTMLYMKAPVYTVYDNFLTLPYLALK</sequence>
<dbReference type="Proteomes" id="UP001055879">
    <property type="component" value="Linkage Group LG06"/>
</dbReference>
<gene>
    <name evidence="1" type="ORF">L6452_20478</name>
</gene>
<comment type="caution">
    <text evidence="1">The sequence shown here is derived from an EMBL/GenBank/DDBJ whole genome shotgun (WGS) entry which is preliminary data.</text>
</comment>